<feature type="compositionally biased region" description="Gly residues" evidence="5">
    <location>
        <begin position="149"/>
        <end position="162"/>
    </location>
</feature>
<comment type="similarity">
    <text evidence="2">Belongs to the RFamide neuropeptide family.</text>
</comment>
<accession>A0AAJ7WY86</accession>
<dbReference type="AlphaFoldDB" id="A0AAJ7WY86"/>
<protein>
    <submittedName>
        <fullName evidence="7">Zinc finger protein ZIC 2-like isoform X1</fullName>
    </submittedName>
</protein>
<keyword evidence="6" id="KW-1185">Reference proteome</keyword>
<feature type="region of interest" description="Disordered" evidence="5">
    <location>
        <begin position="84"/>
        <end position="115"/>
    </location>
</feature>
<dbReference type="KEGG" id="pmrn:116944796"/>
<evidence type="ECO:0000313" key="7">
    <source>
        <dbReference type="RefSeq" id="XP_032814415.1"/>
    </source>
</evidence>
<dbReference type="GO" id="GO:0005576">
    <property type="term" value="C:extracellular region"/>
    <property type="evidence" value="ECO:0007669"/>
    <property type="project" value="UniProtKB-SubCell"/>
</dbReference>
<feature type="compositionally biased region" description="Low complexity" evidence="5">
    <location>
        <begin position="90"/>
        <end position="99"/>
    </location>
</feature>
<feature type="region of interest" description="Disordered" evidence="5">
    <location>
        <begin position="133"/>
        <end position="165"/>
    </location>
</feature>
<comment type="subcellular location">
    <subcellularLocation>
        <location evidence="1">Secreted</location>
    </subcellularLocation>
</comment>
<dbReference type="GO" id="GO:0031854">
    <property type="term" value="F:orexigenic neuropeptide QRFP receptor binding"/>
    <property type="evidence" value="ECO:0007669"/>
    <property type="project" value="InterPro"/>
</dbReference>
<evidence type="ECO:0000256" key="3">
    <source>
        <dbReference type="ARBA" id="ARBA00022525"/>
    </source>
</evidence>
<evidence type="ECO:0000256" key="5">
    <source>
        <dbReference type="SAM" id="MobiDB-lite"/>
    </source>
</evidence>
<keyword evidence="3" id="KW-0964">Secreted</keyword>
<gene>
    <name evidence="7" type="primary">LOC116944796</name>
</gene>
<evidence type="ECO:0000313" key="6">
    <source>
        <dbReference type="Proteomes" id="UP001318040"/>
    </source>
</evidence>
<keyword evidence="4" id="KW-0027">Amidation</keyword>
<name>A0AAJ7WY86_PETMA</name>
<dbReference type="Proteomes" id="UP001318040">
    <property type="component" value="Chromosome 22"/>
</dbReference>
<evidence type="ECO:0000256" key="1">
    <source>
        <dbReference type="ARBA" id="ARBA00004613"/>
    </source>
</evidence>
<dbReference type="Pfam" id="PF11109">
    <property type="entry name" value="RFamide_26RFa"/>
    <property type="match status" value="1"/>
</dbReference>
<evidence type="ECO:0000256" key="2">
    <source>
        <dbReference type="ARBA" id="ARBA00005516"/>
    </source>
</evidence>
<reference evidence="7" key="1">
    <citation type="submission" date="2025-08" db="UniProtKB">
        <authorList>
            <consortium name="RefSeq"/>
        </authorList>
    </citation>
    <scope>IDENTIFICATION</scope>
    <source>
        <tissue evidence="7">Sperm</tissue>
    </source>
</reference>
<dbReference type="InterPro" id="IPR024565">
    <property type="entry name" value="P518"/>
</dbReference>
<sequence>MQQTTLPDLATPPQLSIGVPAAAAAAAAMHIHTHLARMALLSFATLPLLPSCCPLRLPEPLGFRECFPAAAVATLSRQQGAVIPGGLLPSSSTSSSSSSPGHHAARSVQQSEEPLNHIVKELRGVDKNKGGFRFRFGRGGDRDDDDDGGGGGGSRGGGGEAAAGGEDAVIQAWATRRGMRRCLMVLLLLLAARDRVAGRRGARGRRARDESLGSVVGFLNHNRQKGGFNFRFGRGAVMMGSRHF</sequence>
<proteinExistence type="inferred from homology"/>
<dbReference type="RefSeq" id="XP_032814415.1">
    <property type="nucleotide sequence ID" value="XM_032958524.1"/>
</dbReference>
<evidence type="ECO:0000256" key="4">
    <source>
        <dbReference type="ARBA" id="ARBA00022815"/>
    </source>
</evidence>
<organism evidence="6 7">
    <name type="scientific">Petromyzon marinus</name>
    <name type="common">Sea lamprey</name>
    <dbReference type="NCBI Taxonomy" id="7757"/>
    <lineage>
        <taxon>Eukaryota</taxon>
        <taxon>Metazoa</taxon>
        <taxon>Chordata</taxon>
        <taxon>Craniata</taxon>
        <taxon>Vertebrata</taxon>
        <taxon>Cyclostomata</taxon>
        <taxon>Hyperoartia</taxon>
        <taxon>Petromyzontiformes</taxon>
        <taxon>Petromyzontidae</taxon>
        <taxon>Petromyzon</taxon>
    </lineage>
</organism>